<dbReference type="InterPro" id="IPR036396">
    <property type="entry name" value="Cyt_P450_sf"/>
</dbReference>
<dbReference type="InterPro" id="IPR050651">
    <property type="entry name" value="Plant_Cytochrome_P450_Monoox"/>
</dbReference>
<dbReference type="GO" id="GO:0016705">
    <property type="term" value="F:oxidoreductase activity, acting on paired donors, with incorporation or reduction of molecular oxygen"/>
    <property type="evidence" value="ECO:0007669"/>
    <property type="project" value="InterPro"/>
</dbReference>
<feature type="transmembrane region" description="Helical" evidence="6">
    <location>
        <begin position="12"/>
        <end position="33"/>
    </location>
</feature>
<keyword evidence="8" id="KW-1185">Reference proteome</keyword>
<dbReference type="GO" id="GO:0005506">
    <property type="term" value="F:iron ion binding"/>
    <property type="evidence" value="ECO:0007669"/>
    <property type="project" value="InterPro"/>
</dbReference>
<dbReference type="PRINTS" id="PR00463">
    <property type="entry name" value="EP450I"/>
</dbReference>
<dbReference type="GO" id="GO:0020037">
    <property type="term" value="F:heme binding"/>
    <property type="evidence" value="ECO:0007669"/>
    <property type="project" value="InterPro"/>
</dbReference>
<dbReference type="PANTHER" id="PTHR47947:SF39">
    <property type="entry name" value="CYTOCHROME P450"/>
    <property type="match status" value="1"/>
</dbReference>
<dbReference type="Pfam" id="PF00067">
    <property type="entry name" value="p450"/>
    <property type="match status" value="1"/>
</dbReference>
<dbReference type="Proteomes" id="UP001163823">
    <property type="component" value="Chromosome 7"/>
</dbReference>
<comment type="caution">
    <text evidence="7">The sequence shown here is derived from an EMBL/GenBank/DDBJ whole genome shotgun (WGS) entry which is preliminary data.</text>
</comment>
<name>A0AAD7PN59_QUISA</name>
<proteinExistence type="predicted"/>
<dbReference type="InterPro" id="IPR001128">
    <property type="entry name" value="Cyt_P450"/>
</dbReference>
<organism evidence="7 8">
    <name type="scientific">Quillaja saponaria</name>
    <name type="common">Soap bark tree</name>
    <dbReference type="NCBI Taxonomy" id="32244"/>
    <lineage>
        <taxon>Eukaryota</taxon>
        <taxon>Viridiplantae</taxon>
        <taxon>Streptophyta</taxon>
        <taxon>Embryophyta</taxon>
        <taxon>Tracheophyta</taxon>
        <taxon>Spermatophyta</taxon>
        <taxon>Magnoliopsida</taxon>
        <taxon>eudicotyledons</taxon>
        <taxon>Gunneridae</taxon>
        <taxon>Pentapetalae</taxon>
        <taxon>rosids</taxon>
        <taxon>fabids</taxon>
        <taxon>Fabales</taxon>
        <taxon>Quillajaceae</taxon>
        <taxon>Quillaja</taxon>
    </lineage>
</organism>
<evidence type="ECO:0000256" key="2">
    <source>
        <dbReference type="ARBA" id="ARBA00022723"/>
    </source>
</evidence>
<dbReference type="SUPFAM" id="SSF48264">
    <property type="entry name" value="Cytochrome P450"/>
    <property type="match status" value="1"/>
</dbReference>
<keyword evidence="3" id="KW-0560">Oxidoreductase</keyword>
<evidence type="ECO:0000256" key="1">
    <source>
        <dbReference type="ARBA" id="ARBA00022617"/>
    </source>
</evidence>
<keyword evidence="5" id="KW-0503">Monooxygenase</keyword>
<evidence type="ECO:0000256" key="5">
    <source>
        <dbReference type="ARBA" id="ARBA00023033"/>
    </source>
</evidence>
<protein>
    <submittedName>
        <fullName evidence="7">Cytochrome P450</fullName>
    </submittedName>
</protein>
<gene>
    <name evidence="7" type="ORF">O6P43_017009</name>
</gene>
<evidence type="ECO:0000256" key="6">
    <source>
        <dbReference type="SAM" id="Phobius"/>
    </source>
</evidence>
<evidence type="ECO:0000256" key="4">
    <source>
        <dbReference type="ARBA" id="ARBA00023004"/>
    </source>
</evidence>
<keyword evidence="6" id="KW-0812">Transmembrane</keyword>
<dbReference type="GO" id="GO:0004497">
    <property type="term" value="F:monooxygenase activity"/>
    <property type="evidence" value="ECO:0007669"/>
    <property type="project" value="UniProtKB-KW"/>
</dbReference>
<dbReference type="InterPro" id="IPR002401">
    <property type="entry name" value="Cyt_P450_E_grp-I"/>
</dbReference>
<keyword evidence="6" id="KW-1133">Transmembrane helix</keyword>
<dbReference type="KEGG" id="qsa:O6P43_017009"/>
<evidence type="ECO:0000313" key="8">
    <source>
        <dbReference type="Proteomes" id="UP001163823"/>
    </source>
</evidence>
<keyword evidence="2" id="KW-0479">Metal-binding</keyword>
<evidence type="ECO:0000256" key="3">
    <source>
        <dbReference type="ARBA" id="ARBA00023002"/>
    </source>
</evidence>
<dbReference type="EMBL" id="JARAOO010000007">
    <property type="protein sequence ID" value="KAJ7961693.1"/>
    <property type="molecule type" value="Genomic_DNA"/>
</dbReference>
<keyword evidence="1" id="KW-0349">Heme</keyword>
<keyword evidence="4" id="KW-0408">Iron</keyword>
<accession>A0AAD7PN59</accession>
<sequence length="347" mass="38957">MNKFDPLEMNFLNTATVSLIPLLLAIPFFLFLCRSKLVTATGKTPPVAAGAWPLIGHLPLLSRVKLPHITFGAMADKHGPLFTLKLGMQTTVVLLSNRRIQLLSHVRVSEIGASITELYKNWDKKKNGSSSHFQVELKQWFGELTLNVVLRMICGKRLFGMKSPEKDKEGRRCLSAIEELMHLLGQFVPSDAIPGIGWLDLGAYEKAMKKTSKELDCFLSEWLKEHKRKRASGHEVAIEDRDFMDVMLSVLDDAELLHGFDADTIIKATSLNIMIGSIDTTTVTLVWSMSLLLNNLNVLKKAQEELDVHVGKDRFVRESDLHKLIYIQAITKETLRLHPASTSFGNP</sequence>
<dbReference type="GO" id="GO:0016020">
    <property type="term" value="C:membrane"/>
    <property type="evidence" value="ECO:0007669"/>
    <property type="project" value="UniProtKB-SubCell"/>
</dbReference>
<dbReference type="PANTHER" id="PTHR47947">
    <property type="entry name" value="CYTOCHROME P450 82C3-RELATED"/>
    <property type="match status" value="1"/>
</dbReference>
<reference evidence="7" key="1">
    <citation type="journal article" date="2023" name="Science">
        <title>Elucidation of the pathway for biosynthesis of saponin adjuvants from the soapbark tree.</title>
        <authorList>
            <person name="Reed J."/>
            <person name="Orme A."/>
            <person name="El-Demerdash A."/>
            <person name="Owen C."/>
            <person name="Martin L.B.B."/>
            <person name="Misra R.C."/>
            <person name="Kikuchi S."/>
            <person name="Rejzek M."/>
            <person name="Martin A.C."/>
            <person name="Harkess A."/>
            <person name="Leebens-Mack J."/>
            <person name="Louveau T."/>
            <person name="Stephenson M.J."/>
            <person name="Osbourn A."/>
        </authorList>
    </citation>
    <scope>NUCLEOTIDE SEQUENCE</scope>
    <source>
        <strain evidence="7">S10</strain>
    </source>
</reference>
<evidence type="ECO:0000313" key="7">
    <source>
        <dbReference type="EMBL" id="KAJ7961693.1"/>
    </source>
</evidence>
<keyword evidence="6" id="KW-0472">Membrane</keyword>
<dbReference type="Gene3D" id="1.10.630.10">
    <property type="entry name" value="Cytochrome P450"/>
    <property type="match status" value="1"/>
</dbReference>
<dbReference type="AlphaFoldDB" id="A0AAD7PN59"/>